<dbReference type="RefSeq" id="WP_123129007.1">
    <property type="nucleotide sequence ID" value="NZ_RJJD01000021.1"/>
</dbReference>
<dbReference type="PANTHER" id="PTHR43581:SF4">
    <property type="entry name" value="ATP_GTP PHOSPHATASE"/>
    <property type="match status" value="1"/>
</dbReference>
<name>A0A3M9MAP7_9BACT</name>
<accession>A0A3M9MAP7</accession>
<reference evidence="2 3" key="1">
    <citation type="submission" date="2018-11" db="EMBL/GenBank/DDBJ databases">
        <title>Rufibacter latericius sp. nov., isolated from water in Baiyang Lake.</title>
        <authorList>
            <person name="Yang Y."/>
        </authorList>
    </citation>
    <scope>NUCLEOTIDE SEQUENCE [LARGE SCALE GENOMIC DNA]</scope>
    <source>
        <strain evidence="2 3">R-22-1c-1</strain>
    </source>
</reference>
<dbReference type="PANTHER" id="PTHR43581">
    <property type="entry name" value="ATP/GTP PHOSPHATASE"/>
    <property type="match status" value="1"/>
</dbReference>
<dbReference type="Proteomes" id="UP000272117">
    <property type="component" value="Unassembled WGS sequence"/>
</dbReference>
<gene>
    <name evidence="2" type="ORF">EFB08_21385</name>
</gene>
<dbReference type="InterPro" id="IPR027417">
    <property type="entry name" value="P-loop_NTPase"/>
</dbReference>
<dbReference type="Pfam" id="PF13175">
    <property type="entry name" value="AAA_15"/>
    <property type="match status" value="1"/>
</dbReference>
<evidence type="ECO:0000259" key="1">
    <source>
        <dbReference type="Pfam" id="PF13175"/>
    </source>
</evidence>
<evidence type="ECO:0000313" key="3">
    <source>
        <dbReference type="Proteomes" id="UP000272117"/>
    </source>
</evidence>
<comment type="caution">
    <text evidence="2">The sequence shown here is derived from an EMBL/GenBank/DDBJ whole genome shotgun (WGS) entry which is preliminary data.</text>
</comment>
<proteinExistence type="predicted"/>
<evidence type="ECO:0000313" key="2">
    <source>
        <dbReference type="EMBL" id="RNI22650.1"/>
    </source>
</evidence>
<sequence>MLLRSLLLQNFRGYQNFKVDFDDSLNVIVGRNDIGKSTILEALEIFFNSEKIKPEIEDLCTKADGKEIVIGAVFETDPDKKYTIDTIPTSLKDEHLLNSEGYLEIHKKWDCAKGKLTATSLKQSIHSHYPITFSADPLICLTNTNLKKKYQEYKERATEAGLEVRESTNSEMRQAIYSVCGCTEFTDISIPIDKIDGKDVWSSISLDFPLFFLFQSDRANKDTDKEVQDPLRAITKTAIDEVVEKLEEVKKLIEDNAKKIGEATIQKLAEMNPELAKVLHPNISHKPWDSLFSFSFVGDDNIPMNKRGSGVRRMILLNYFRAEAERQNTRNKTIIYAIEEPETAQHPNHQQLLIEALTEIASKSQHQVLITTHSPEVAKLCKEENLIFIDKVEGVTQLILGDHKLKGIAQTLGINPYLSRLVVCVEGENDRNFLLNVNHAIPEFKEIIDLSKEAVSIIPMGGGVLKNWIDRDYLSSSNVVEFHLYDRDSDEKYKEHVEKVNQRGNGSSAMLTQKREMENYISRSLYEEEFGIDCSSITDWNNMDLSQFSLHKSTRFREKTSEMEGKVKQIVNGKLSSKMTREMFVELGAFEEIASWFQTMKRMYEN</sequence>
<dbReference type="Gene3D" id="3.40.50.300">
    <property type="entry name" value="P-loop containing nucleotide triphosphate hydrolases"/>
    <property type="match status" value="1"/>
</dbReference>
<dbReference type="InterPro" id="IPR041685">
    <property type="entry name" value="AAA_GajA/Old/RecF-like"/>
</dbReference>
<dbReference type="SUPFAM" id="SSF52540">
    <property type="entry name" value="P-loop containing nucleoside triphosphate hydrolases"/>
    <property type="match status" value="1"/>
</dbReference>
<dbReference type="OrthoDB" id="9784297at2"/>
<dbReference type="InterPro" id="IPR051396">
    <property type="entry name" value="Bact_Antivir_Def_Nuclease"/>
</dbReference>
<organism evidence="2 3">
    <name type="scientific">Rufibacter latericius</name>
    <dbReference type="NCBI Taxonomy" id="2487040"/>
    <lineage>
        <taxon>Bacteria</taxon>
        <taxon>Pseudomonadati</taxon>
        <taxon>Bacteroidota</taxon>
        <taxon>Cytophagia</taxon>
        <taxon>Cytophagales</taxon>
        <taxon>Hymenobacteraceae</taxon>
        <taxon>Rufibacter</taxon>
    </lineage>
</organism>
<protein>
    <submittedName>
        <fullName evidence="2">DUF2813 domain-containing protein</fullName>
    </submittedName>
</protein>
<dbReference type="AlphaFoldDB" id="A0A3M9MAP7"/>
<dbReference type="EMBL" id="RJJD01000021">
    <property type="protein sequence ID" value="RNI22650.1"/>
    <property type="molecule type" value="Genomic_DNA"/>
</dbReference>
<keyword evidence="3" id="KW-1185">Reference proteome</keyword>
<feature type="domain" description="Endonuclease GajA/Old nuclease/RecF-like AAA" evidence="1">
    <location>
        <begin position="1"/>
        <end position="378"/>
    </location>
</feature>